<keyword evidence="3" id="KW-1185">Reference proteome</keyword>
<evidence type="ECO:0000313" key="2">
    <source>
        <dbReference type="EnsemblPlants" id="OB05G34120.1"/>
    </source>
</evidence>
<keyword evidence="1" id="KW-0812">Transmembrane</keyword>
<name>J3M9Y8_ORYBR</name>
<dbReference type="HOGENOM" id="CLU_2779919_0_0_1"/>
<dbReference type="EnsemblPlants" id="OB05G34120.1">
    <property type="protein sequence ID" value="OB05G34120.1"/>
    <property type="gene ID" value="OB05G34120"/>
</dbReference>
<reference evidence="2" key="1">
    <citation type="journal article" date="2013" name="Nat. Commun.">
        <title>Whole-genome sequencing of Oryza brachyantha reveals mechanisms underlying Oryza genome evolution.</title>
        <authorList>
            <person name="Chen J."/>
            <person name="Huang Q."/>
            <person name="Gao D."/>
            <person name="Wang J."/>
            <person name="Lang Y."/>
            <person name="Liu T."/>
            <person name="Li B."/>
            <person name="Bai Z."/>
            <person name="Luis Goicoechea J."/>
            <person name="Liang C."/>
            <person name="Chen C."/>
            <person name="Zhang W."/>
            <person name="Sun S."/>
            <person name="Liao Y."/>
            <person name="Zhang X."/>
            <person name="Yang L."/>
            <person name="Song C."/>
            <person name="Wang M."/>
            <person name="Shi J."/>
            <person name="Liu G."/>
            <person name="Liu J."/>
            <person name="Zhou H."/>
            <person name="Zhou W."/>
            <person name="Yu Q."/>
            <person name="An N."/>
            <person name="Chen Y."/>
            <person name="Cai Q."/>
            <person name="Wang B."/>
            <person name="Liu B."/>
            <person name="Min J."/>
            <person name="Huang Y."/>
            <person name="Wu H."/>
            <person name="Li Z."/>
            <person name="Zhang Y."/>
            <person name="Yin Y."/>
            <person name="Song W."/>
            <person name="Jiang J."/>
            <person name="Jackson S.A."/>
            <person name="Wing R.A."/>
            <person name="Wang J."/>
            <person name="Chen M."/>
        </authorList>
    </citation>
    <scope>NUCLEOTIDE SEQUENCE [LARGE SCALE GENOMIC DNA]</scope>
    <source>
        <strain evidence="2">cv. IRGC 101232</strain>
    </source>
</reference>
<organism evidence="2">
    <name type="scientific">Oryza brachyantha</name>
    <name type="common">malo sina</name>
    <dbReference type="NCBI Taxonomy" id="4533"/>
    <lineage>
        <taxon>Eukaryota</taxon>
        <taxon>Viridiplantae</taxon>
        <taxon>Streptophyta</taxon>
        <taxon>Embryophyta</taxon>
        <taxon>Tracheophyta</taxon>
        <taxon>Spermatophyta</taxon>
        <taxon>Magnoliopsida</taxon>
        <taxon>Liliopsida</taxon>
        <taxon>Poales</taxon>
        <taxon>Poaceae</taxon>
        <taxon>BOP clade</taxon>
        <taxon>Oryzoideae</taxon>
        <taxon>Oryzeae</taxon>
        <taxon>Oryzinae</taxon>
        <taxon>Oryza</taxon>
    </lineage>
</organism>
<dbReference type="AlphaFoldDB" id="J3M9Y8"/>
<protein>
    <submittedName>
        <fullName evidence="2">Uncharacterized protein</fullName>
    </submittedName>
</protein>
<keyword evidence="1" id="KW-1133">Transmembrane helix</keyword>
<reference evidence="2" key="2">
    <citation type="submission" date="2013-04" db="UniProtKB">
        <authorList>
            <consortium name="EnsemblPlants"/>
        </authorList>
    </citation>
    <scope>IDENTIFICATION</scope>
</reference>
<evidence type="ECO:0000256" key="1">
    <source>
        <dbReference type="SAM" id="Phobius"/>
    </source>
</evidence>
<feature type="transmembrane region" description="Helical" evidence="1">
    <location>
        <begin position="21"/>
        <end position="38"/>
    </location>
</feature>
<dbReference type="Proteomes" id="UP000006038">
    <property type="component" value="Chromosome 5"/>
</dbReference>
<sequence>MFVLPITPTSIQLLPKITVKISASDGLVSFFAFFFLLILKKLELAIIIDPLCVCAGLSLQCRGRMRRSR</sequence>
<accession>J3M9Y8</accession>
<proteinExistence type="predicted"/>
<evidence type="ECO:0000313" key="3">
    <source>
        <dbReference type="Proteomes" id="UP000006038"/>
    </source>
</evidence>
<keyword evidence="1" id="KW-0472">Membrane</keyword>
<dbReference type="Gramene" id="OB05G34120.1">
    <property type="protein sequence ID" value="OB05G34120.1"/>
    <property type="gene ID" value="OB05G34120"/>
</dbReference>